<dbReference type="GO" id="GO:0008270">
    <property type="term" value="F:zinc ion binding"/>
    <property type="evidence" value="ECO:0007669"/>
    <property type="project" value="UniProtKB-KW"/>
</dbReference>
<feature type="region of interest" description="Disordered" evidence="6">
    <location>
        <begin position="131"/>
        <end position="150"/>
    </location>
</feature>
<dbReference type="SUPFAM" id="SSF57850">
    <property type="entry name" value="RING/U-box"/>
    <property type="match status" value="1"/>
</dbReference>
<dbReference type="GO" id="GO:0061630">
    <property type="term" value="F:ubiquitin protein ligase activity"/>
    <property type="evidence" value="ECO:0007669"/>
    <property type="project" value="TreeGrafter"/>
</dbReference>
<evidence type="ECO:0000256" key="4">
    <source>
        <dbReference type="PROSITE-ProRule" id="PRU00175"/>
    </source>
</evidence>
<keyword evidence="3" id="KW-0862">Zinc</keyword>
<dbReference type="CDD" id="cd16449">
    <property type="entry name" value="RING-HC"/>
    <property type="match status" value="1"/>
</dbReference>
<reference evidence="8 9" key="1">
    <citation type="submission" date="2024-01" db="EMBL/GenBank/DDBJ databases">
        <title>The genome of the rayed Mediterranean limpet Patella caerulea (Linnaeus, 1758).</title>
        <authorList>
            <person name="Anh-Thu Weber A."/>
            <person name="Halstead-Nussloch G."/>
        </authorList>
    </citation>
    <scope>NUCLEOTIDE SEQUENCE [LARGE SCALE GENOMIC DNA]</scope>
    <source>
        <strain evidence="8">AATW-2023a</strain>
        <tissue evidence="8">Whole specimen</tissue>
    </source>
</reference>
<dbReference type="EMBL" id="JAZGQO010000001">
    <property type="protein sequence ID" value="KAK6195205.1"/>
    <property type="molecule type" value="Genomic_DNA"/>
</dbReference>
<organism evidence="8 9">
    <name type="scientific">Patella caerulea</name>
    <name type="common">Rayed Mediterranean limpet</name>
    <dbReference type="NCBI Taxonomy" id="87958"/>
    <lineage>
        <taxon>Eukaryota</taxon>
        <taxon>Metazoa</taxon>
        <taxon>Spiralia</taxon>
        <taxon>Lophotrochozoa</taxon>
        <taxon>Mollusca</taxon>
        <taxon>Gastropoda</taxon>
        <taxon>Patellogastropoda</taxon>
        <taxon>Patelloidea</taxon>
        <taxon>Patellidae</taxon>
        <taxon>Patella</taxon>
    </lineage>
</organism>
<keyword evidence="1" id="KW-0479">Metal-binding</keyword>
<evidence type="ECO:0000256" key="1">
    <source>
        <dbReference type="ARBA" id="ARBA00022723"/>
    </source>
</evidence>
<dbReference type="InterPro" id="IPR017907">
    <property type="entry name" value="Znf_RING_CS"/>
</dbReference>
<dbReference type="InterPro" id="IPR027370">
    <property type="entry name" value="Znf-RING_euk"/>
</dbReference>
<keyword evidence="9" id="KW-1185">Reference proteome</keyword>
<feature type="compositionally biased region" description="Polar residues" evidence="6">
    <location>
        <begin position="660"/>
        <end position="681"/>
    </location>
</feature>
<dbReference type="InterPro" id="IPR047153">
    <property type="entry name" value="TRIM45/56/19-like"/>
</dbReference>
<evidence type="ECO:0000259" key="7">
    <source>
        <dbReference type="PROSITE" id="PS50089"/>
    </source>
</evidence>
<sequence>MASYGLPINLLFCKLCQKVFTDPKLLPCLHTYCQTCLQTQLNETDKITCTLCGYFMNSPTGGISVLTSNIFAERVVKQYINKIQEFASNENTGDPNKNQETVSTLMEKAKYSPTSLSLFSLQRRDTFSSSNRDINLSSATKDNNGNPSSIISAQPDLVQSHASAEDTLHIMVDKLSSHMDHKLMALQGEALRVTYAIDSINQSVNNWREKRYRLKRKVEERSNILQHQIRRHEKRLLAEVDSRYHEEKMMKDAERSKQTLRQNLKGILQTVEFLKQVQDYATDEEMVALKDRLMSCSVNISEVQMKWQELQLEMPTESPDILMSANFGQLNNLEQSSVVFIPGSLEMERDLSADNTSFNQSIFNERLLTYSNSPPISRRVKRQSTRVSESENEADGSISDASVTVDQFRNMRESFKQRRRQLLEENSDFMETHHFLDKPFQTESPIASLSKRKRVVSLGGNATNYYLDNPEFEHQAQIPSFIQALPPNATSRDIMERNEISRQMAHLSHEDREDKIKRMQNLRESWKRRKEVLMQNDGYISPNSNNTITFDYEAAVEEVIEEQPTAINKQSRMKQLKNRFSQIRQHFKPDQNMDSSKADQASSTGVILRNKSKEKKEKRWSGIFRSKESKRRSLSSRSSTEFTLDNEINEDSQEIESLPTEKTQTNSRNSGLTRTKLQQMRESVRKKTQRWRSFSSNSSYKKEINSEDKVTEL</sequence>
<keyword evidence="5" id="KW-0175">Coiled coil</keyword>
<evidence type="ECO:0000313" key="8">
    <source>
        <dbReference type="EMBL" id="KAK6195205.1"/>
    </source>
</evidence>
<comment type="caution">
    <text evidence="8">The sequence shown here is derived from an EMBL/GenBank/DDBJ whole genome shotgun (WGS) entry which is preliminary data.</text>
</comment>
<feature type="compositionally biased region" description="Basic and acidic residues" evidence="6">
    <location>
        <begin position="700"/>
        <end position="713"/>
    </location>
</feature>
<feature type="compositionally biased region" description="Polar residues" evidence="6">
    <location>
        <begin position="592"/>
        <end position="605"/>
    </location>
</feature>
<dbReference type="PANTHER" id="PTHR25462:SF291">
    <property type="entry name" value="E3 UBIQUITIN-PROTEIN LIGASE TRIM45"/>
    <property type="match status" value="1"/>
</dbReference>
<evidence type="ECO:0000256" key="2">
    <source>
        <dbReference type="ARBA" id="ARBA00022771"/>
    </source>
</evidence>
<accession>A0AAN8QAA3</accession>
<dbReference type="Proteomes" id="UP001347796">
    <property type="component" value="Unassembled WGS sequence"/>
</dbReference>
<evidence type="ECO:0000256" key="3">
    <source>
        <dbReference type="ARBA" id="ARBA00022833"/>
    </source>
</evidence>
<dbReference type="SMART" id="SM00184">
    <property type="entry name" value="RING"/>
    <property type="match status" value="1"/>
</dbReference>
<evidence type="ECO:0000256" key="6">
    <source>
        <dbReference type="SAM" id="MobiDB-lite"/>
    </source>
</evidence>
<feature type="region of interest" description="Disordered" evidence="6">
    <location>
        <begin position="586"/>
        <end position="713"/>
    </location>
</feature>
<keyword evidence="2 4" id="KW-0863">Zinc-finger</keyword>
<proteinExistence type="predicted"/>
<evidence type="ECO:0000313" key="9">
    <source>
        <dbReference type="Proteomes" id="UP001347796"/>
    </source>
</evidence>
<dbReference type="PROSITE" id="PS00518">
    <property type="entry name" value="ZF_RING_1"/>
    <property type="match status" value="1"/>
</dbReference>
<feature type="coiled-coil region" evidence="5">
    <location>
        <begin position="509"/>
        <end position="536"/>
    </location>
</feature>
<dbReference type="PROSITE" id="PS50089">
    <property type="entry name" value="ZF_RING_2"/>
    <property type="match status" value="1"/>
</dbReference>
<dbReference type="AlphaFoldDB" id="A0AAN8QAA3"/>
<dbReference type="Gene3D" id="3.30.40.10">
    <property type="entry name" value="Zinc/RING finger domain, C3HC4 (zinc finger)"/>
    <property type="match status" value="1"/>
</dbReference>
<dbReference type="PANTHER" id="PTHR25462">
    <property type="entry name" value="BONUS, ISOFORM C-RELATED"/>
    <property type="match status" value="1"/>
</dbReference>
<dbReference type="InterPro" id="IPR013083">
    <property type="entry name" value="Znf_RING/FYVE/PHD"/>
</dbReference>
<feature type="coiled-coil region" evidence="5">
    <location>
        <begin position="215"/>
        <end position="270"/>
    </location>
</feature>
<feature type="domain" description="RING-type" evidence="7">
    <location>
        <begin position="13"/>
        <end position="52"/>
    </location>
</feature>
<gene>
    <name evidence="8" type="ORF">SNE40_000679</name>
</gene>
<name>A0AAN8QAA3_PATCE</name>
<protein>
    <recommendedName>
        <fullName evidence="7">RING-type domain-containing protein</fullName>
    </recommendedName>
</protein>
<dbReference type="Pfam" id="PF13445">
    <property type="entry name" value="zf-RING_UBOX"/>
    <property type="match status" value="1"/>
</dbReference>
<feature type="region of interest" description="Disordered" evidence="6">
    <location>
        <begin position="374"/>
        <end position="398"/>
    </location>
</feature>
<dbReference type="InterPro" id="IPR001841">
    <property type="entry name" value="Znf_RING"/>
</dbReference>
<evidence type="ECO:0000256" key="5">
    <source>
        <dbReference type="SAM" id="Coils"/>
    </source>
</evidence>